<evidence type="ECO:0000256" key="3">
    <source>
        <dbReference type="ARBA" id="ARBA00022989"/>
    </source>
</evidence>
<evidence type="ECO:0000256" key="5">
    <source>
        <dbReference type="SAM" id="Phobius"/>
    </source>
</evidence>
<name>A0ABP8A1G8_9MICO</name>
<dbReference type="Proteomes" id="UP001501079">
    <property type="component" value="Unassembled WGS sequence"/>
</dbReference>
<feature type="transmembrane region" description="Helical" evidence="5">
    <location>
        <begin position="73"/>
        <end position="92"/>
    </location>
</feature>
<organism evidence="7 8">
    <name type="scientific">Gryllotalpicola koreensis</name>
    <dbReference type="NCBI Taxonomy" id="993086"/>
    <lineage>
        <taxon>Bacteria</taxon>
        <taxon>Bacillati</taxon>
        <taxon>Actinomycetota</taxon>
        <taxon>Actinomycetes</taxon>
        <taxon>Micrococcales</taxon>
        <taxon>Microbacteriaceae</taxon>
        <taxon>Gryllotalpicola</taxon>
    </lineage>
</organism>
<dbReference type="EMBL" id="BAABBW010000003">
    <property type="protein sequence ID" value="GAA4175600.1"/>
    <property type="molecule type" value="Genomic_DNA"/>
</dbReference>
<evidence type="ECO:0000313" key="7">
    <source>
        <dbReference type="EMBL" id="GAA4175600.1"/>
    </source>
</evidence>
<dbReference type="PANTHER" id="PTHR38480:SF1">
    <property type="entry name" value="SLR0254 PROTEIN"/>
    <property type="match status" value="1"/>
</dbReference>
<evidence type="ECO:0000256" key="4">
    <source>
        <dbReference type="ARBA" id="ARBA00023136"/>
    </source>
</evidence>
<keyword evidence="4 5" id="KW-0472">Membrane</keyword>
<evidence type="ECO:0000313" key="8">
    <source>
        <dbReference type="Proteomes" id="UP001501079"/>
    </source>
</evidence>
<dbReference type="PANTHER" id="PTHR38480">
    <property type="entry name" value="SLR0254 PROTEIN"/>
    <property type="match status" value="1"/>
</dbReference>
<evidence type="ECO:0000256" key="2">
    <source>
        <dbReference type="ARBA" id="ARBA00022692"/>
    </source>
</evidence>
<evidence type="ECO:0000259" key="6">
    <source>
        <dbReference type="Pfam" id="PF06271"/>
    </source>
</evidence>
<feature type="domain" description="RDD" evidence="6">
    <location>
        <begin position="35"/>
        <end position="162"/>
    </location>
</feature>
<comment type="caution">
    <text evidence="7">The sequence shown here is derived from an EMBL/GenBank/DDBJ whole genome shotgun (WGS) entry which is preliminary data.</text>
</comment>
<dbReference type="InterPro" id="IPR010432">
    <property type="entry name" value="RDD"/>
</dbReference>
<proteinExistence type="predicted"/>
<comment type="subcellular location">
    <subcellularLocation>
        <location evidence="1">Membrane</location>
        <topology evidence="1">Multi-pass membrane protein</topology>
    </subcellularLocation>
</comment>
<keyword evidence="8" id="KW-1185">Reference proteome</keyword>
<dbReference type="Pfam" id="PF06271">
    <property type="entry name" value="RDD"/>
    <property type="match status" value="1"/>
</dbReference>
<accession>A0ABP8A1G8</accession>
<gene>
    <name evidence="7" type="ORF">GCM10022287_21460</name>
</gene>
<dbReference type="RefSeq" id="WP_344754206.1">
    <property type="nucleotide sequence ID" value="NZ_BAABBW010000003.1"/>
</dbReference>
<protein>
    <submittedName>
        <fullName evidence="7">RDD family protein</fullName>
    </submittedName>
</protein>
<evidence type="ECO:0000256" key="1">
    <source>
        <dbReference type="ARBA" id="ARBA00004141"/>
    </source>
</evidence>
<sequence>MAAASPIVPVEVGARADAADEIVTGEAVALAVRPAGFLWRALSGAIDLACSVAVLIALLVVVDAVDDRLDTAVQNAIAVVAVVLAFLAYPIVWEVASHGRSVGRFAAGTRIVRDDGGAAGIRHAFIRALAGVVEIYATLGGLAVIVALLNGRSKRVGDLLAGTYAQHERVAALAPGLLAMPPQLAGWAQLADVAALPDPLARRVSAFLAQQQRLSPQARAGLSAELAREVAPFVHPVPAVDAVTFLWAVSAARRTRELRALEGEGRRLAALTPTLARRPNAFPDR</sequence>
<feature type="transmembrane region" description="Helical" evidence="5">
    <location>
        <begin position="124"/>
        <end position="149"/>
    </location>
</feature>
<feature type="transmembrane region" description="Helical" evidence="5">
    <location>
        <begin position="37"/>
        <end position="61"/>
    </location>
</feature>
<keyword evidence="2 5" id="KW-0812">Transmembrane</keyword>
<reference evidence="8" key="1">
    <citation type="journal article" date="2019" name="Int. J. Syst. Evol. Microbiol.">
        <title>The Global Catalogue of Microorganisms (GCM) 10K type strain sequencing project: providing services to taxonomists for standard genome sequencing and annotation.</title>
        <authorList>
            <consortium name="The Broad Institute Genomics Platform"/>
            <consortium name="The Broad Institute Genome Sequencing Center for Infectious Disease"/>
            <person name="Wu L."/>
            <person name="Ma J."/>
        </authorList>
    </citation>
    <scope>NUCLEOTIDE SEQUENCE [LARGE SCALE GENOMIC DNA]</scope>
    <source>
        <strain evidence="8">JCM 17591</strain>
    </source>
</reference>
<keyword evidence="3 5" id="KW-1133">Transmembrane helix</keyword>